<sequence length="78" mass="8147">MTARAGLDISDHALLRLLERAGGLDVAALRTAIRASLQRATDAADALGQSDYHVVADGLTYVVRGGVLVTLLPGAHLR</sequence>
<name>A0A418V483_RHOPL</name>
<evidence type="ECO:0000313" key="1">
    <source>
        <dbReference type="EMBL" id="RJF70893.1"/>
    </source>
</evidence>
<accession>A0A418V483</accession>
<dbReference type="AlphaFoldDB" id="A0A418V483"/>
<proteinExistence type="predicted"/>
<comment type="caution">
    <text evidence="1">The sequence shown here is derived from an EMBL/GenBank/DDBJ whole genome shotgun (WGS) entry which is preliminary data.</text>
</comment>
<protein>
    <submittedName>
        <fullName evidence="1">Uncharacterized protein</fullName>
    </submittedName>
</protein>
<reference evidence="1 2" key="1">
    <citation type="submission" date="2018-09" db="EMBL/GenBank/DDBJ databases">
        <title>Draft genome sequence of Rhodopseudomonas palustris 2.1.18.</title>
        <authorList>
            <person name="Robertson S.L."/>
            <person name="Meyer T.E."/>
            <person name="Kyndt J.A."/>
        </authorList>
    </citation>
    <scope>NUCLEOTIDE SEQUENCE [LARGE SCALE GENOMIC DNA]</scope>
    <source>
        <strain evidence="1 2">2.1.18</strain>
    </source>
</reference>
<dbReference type="EMBL" id="QYYD01000014">
    <property type="protein sequence ID" value="RJF70893.1"/>
    <property type="molecule type" value="Genomic_DNA"/>
</dbReference>
<gene>
    <name evidence="1" type="ORF">D4Q52_14790</name>
</gene>
<evidence type="ECO:0000313" key="2">
    <source>
        <dbReference type="Proteomes" id="UP000285523"/>
    </source>
</evidence>
<dbReference type="RefSeq" id="WP_119857338.1">
    <property type="nucleotide sequence ID" value="NZ_QYYD01000014.1"/>
</dbReference>
<organism evidence="1 2">
    <name type="scientific">Rhodopseudomonas palustris</name>
    <dbReference type="NCBI Taxonomy" id="1076"/>
    <lineage>
        <taxon>Bacteria</taxon>
        <taxon>Pseudomonadati</taxon>
        <taxon>Pseudomonadota</taxon>
        <taxon>Alphaproteobacteria</taxon>
        <taxon>Hyphomicrobiales</taxon>
        <taxon>Nitrobacteraceae</taxon>
        <taxon>Rhodopseudomonas</taxon>
    </lineage>
</organism>
<dbReference type="Proteomes" id="UP000285523">
    <property type="component" value="Unassembled WGS sequence"/>
</dbReference>